<dbReference type="PANTHER" id="PTHR37981">
    <property type="entry name" value="LIPASE 2"/>
    <property type="match status" value="1"/>
</dbReference>
<sequence>MAWNSFVLRVMLPIIMVSIARARSLPQLWTEDQIAFEGSARRPSGSLRQPLRYAVFGDSWASGINWGPPSAEVEYNYPDSEEVCRCRRVNEAWPVQLLHDNSSWARKYDLELDYQACYGSWFADVFDQVRRLNQTKTLDLGFLMIGGNPGGFPKIVEDCVFQFDRGKDYGPEYPDPDGSCYRTLQNALQTVRSIEFITGMLSSVYAILNEPHIRRKPNFRLFVVSYADLFNHEDEACSQMTFGIWGGKQPRLTRDLRIAIDAVIDEGRKMYDLYLNHLVLDPRVSFLDANAVLEGHRFCEPTLNGTMEQMNEKSWLYNLEWPQCIPYAQQEQNDVEGPANEFAIPGFCRNCGGFAGLGDFQRPFHPKHQAHEAYKNFLVKTLEKEFA</sequence>
<gene>
    <name evidence="2" type="ORF">PV09_02219</name>
</gene>
<evidence type="ECO:0008006" key="4">
    <source>
        <dbReference type="Google" id="ProtNLM"/>
    </source>
</evidence>
<dbReference type="GO" id="GO:0006629">
    <property type="term" value="P:lipid metabolic process"/>
    <property type="evidence" value="ECO:0007669"/>
    <property type="project" value="TreeGrafter"/>
</dbReference>
<dbReference type="VEuPathDB" id="FungiDB:PV09_02219"/>
<dbReference type="GeneID" id="27310192"/>
<feature type="signal peptide" evidence="1">
    <location>
        <begin position="1"/>
        <end position="22"/>
    </location>
</feature>
<evidence type="ECO:0000313" key="3">
    <source>
        <dbReference type="Proteomes" id="UP000053259"/>
    </source>
</evidence>
<name>A0A0D2B815_9PEZI</name>
<dbReference type="OrthoDB" id="21678at2759"/>
<organism evidence="2 3">
    <name type="scientific">Verruconis gallopava</name>
    <dbReference type="NCBI Taxonomy" id="253628"/>
    <lineage>
        <taxon>Eukaryota</taxon>
        <taxon>Fungi</taxon>
        <taxon>Dikarya</taxon>
        <taxon>Ascomycota</taxon>
        <taxon>Pezizomycotina</taxon>
        <taxon>Dothideomycetes</taxon>
        <taxon>Pleosporomycetidae</taxon>
        <taxon>Venturiales</taxon>
        <taxon>Sympoventuriaceae</taxon>
        <taxon>Verruconis</taxon>
    </lineage>
</organism>
<dbReference type="RefSeq" id="XP_016217243.1">
    <property type="nucleotide sequence ID" value="XM_016355227.1"/>
</dbReference>
<keyword evidence="1" id="KW-0732">Signal</keyword>
<dbReference type="PANTHER" id="PTHR37981:SF1">
    <property type="entry name" value="SGNH HYDROLASE-TYPE ESTERASE DOMAIN-CONTAINING PROTEIN"/>
    <property type="match status" value="1"/>
</dbReference>
<evidence type="ECO:0000256" key="1">
    <source>
        <dbReference type="SAM" id="SignalP"/>
    </source>
</evidence>
<reference evidence="2 3" key="1">
    <citation type="submission" date="2015-01" db="EMBL/GenBank/DDBJ databases">
        <title>The Genome Sequence of Ochroconis gallopava CBS43764.</title>
        <authorList>
            <consortium name="The Broad Institute Genomics Platform"/>
            <person name="Cuomo C."/>
            <person name="de Hoog S."/>
            <person name="Gorbushina A."/>
            <person name="Stielow B."/>
            <person name="Teixiera M."/>
            <person name="Abouelleil A."/>
            <person name="Chapman S.B."/>
            <person name="Priest M."/>
            <person name="Young S.K."/>
            <person name="Wortman J."/>
            <person name="Nusbaum C."/>
            <person name="Birren B."/>
        </authorList>
    </citation>
    <scope>NUCLEOTIDE SEQUENCE [LARGE SCALE GENOMIC DNA]</scope>
    <source>
        <strain evidence="2 3">CBS 43764</strain>
    </source>
</reference>
<dbReference type="Proteomes" id="UP000053259">
    <property type="component" value="Unassembled WGS sequence"/>
</dbReference>
<feature type="chain" id="PRO_5002238895" description="SGNH hydrolase-type esterase domain-containing protein" evidence="1">
    <location>
        <begin position="23"/>
        <end position="387"/>
    </location>
</feature>
<dbReference type="GO" id="GO:0016788">
    <property type="term" value="F:hydrolase activity, acting on ester bonds"/>
    <property type="evidence" value="ECO:0007669"/>
    <property type="project" value="InterPro"/>
</dbReference>
<dbReference type="Gene3D" id="3.40.50.1110">
    <property type="entry name" value="SGNH hydrolase"/>
    <property type="match status" value="1"/>
</dbReference>
<dbReference type="SUPFAM" id="SSF52266">
    <property type="entry name" value="SGNH hydrolase"/>
    <property type="match status" value="1"/>
</dbReference>
<dbReference type="HOGENOM" id="CLU_039960_0_0_1"/>
<dbReference type="InParanoid" id="A0A0D2B815"/>
<dbReference type="EMBL" id="KN847533">
    <property type="protein sequence ID" value="KIW07374.1"/>
    <property type="molecule type" value="Genomic_DNA"/>
</dbReference>
<evidence type="ECO:0000313" key="2">
    <source>
        <dbReference type="EMBL" id="KIW07374.1"/>
    </source>
</evidence>
<dbReference type="InterPro" id="IPR036514">
    <property type="entry name" value="SGNH_hydro_sf"/>
</dbReference>
<proteinExistence type="predicted"/>
<protein>
    <recommendedName>
        <fullName evidence="4">SGNH hydrolase-type esterase domain-containing protein</fullName>
    </recommendedName>
</protein>
<accession>A0A0D2B815</accession>
<dbReference type="InterPro" id="IPR037460">
    <property type="entry name" value="SEST-like"/>
</dbReference>
<dbReference type="AlphaFoldDB" id="A0A0D2B815"/>
<keyword evidence="3" id="KW-1185">Reference proteome</keyword>
<dbReference type="STRING" id="253628.A0A0D2B815"/>